<reference evidence="1 2" key="1">
    <citation type="submission" date="2020-02" db="EMBL/GenBank/DDBJ databases">
        <authorList>
            <person name="Dziuba M."/>
            <person name="Kuznetsov B."/>
            <person name="Mardanov A."/>
            <person name="Ravin N."/>
            <person name="Grouzdev D."/>
        </authorList>
    </citation>
    <scope>NUCLEOTIDE SEQUENCE [LARGE SCALE GENOMIC DNA]</scope>
    <source>
        <strain evidence="1 2">SpK</strain>
    </source>
</reference>
<evidence type="ECO:0000313" key="2">
    <source>
        <dbReference type="Proteomes" id="UP000480684"/>
    </source>
</evidence>
<evidence type="ECO:0000313" key="1">
    <source>
        <dbReference type="EMBL" id="NFV79981.1"/>
    </source>
</evidence>
<gene>
    <name evidence="1" type="ORF">G4223_07650</name>
</gene>
<accession>A0A7C9QTU7</accession>
<dbReference type="EMBL" id="JAAIYP010000034">
    <property type="protein sequence ID" value="NFV79981.1"/>
    <property type="molecule type" value="Genomic_DNA"/>
</dbReference>
<sequence length="126" mass="13556">MNKSGLDKAKSLVRHHLDQGRSVGGVSLTLYADAVQYATHHPGEDFAEHQRQRAELVAWLAAQQITVIDIPVSAQERADSATLAERAVLSTNGAAIGLNIGYQQDQGGAYVGWALTAPRHISKGER</sequence>
<dbReference type="Proteomes" id="UP000480684">
    <property type="component" value="Unassembled WGS sequence"/>
</dbReference>
<keyword evidence="2" id="KW-1185">Reference proteome</keyword>
<protein>
    <submittedName>
        <fullName evidence="1">Uncharacterized protein</fullName>
    </submittedName>
</protein>
<dbReference type="AlphaFoldDB" id="A0A7C9QTU7"/>
<dbReference type="RefSeq" id="WP_163677306.1">
    <property type="nucleotide sequence ID" value="NZ_JAAIYP010000034.1"/>
</dbReference>
<name>A0A7C9QTU7_9PROT</name>
<comment type="caution">
    <text evidence="1">The sequence shown here is derived from an EMBL/GenBank/DDBJ whole genome shotgun (WGS) entry which is preliminary data.</text>
</comment>
<organism evidence="1 2">
    <name type="scientific">Magnetospirillum aberrantis SpK</name>
    <dbReference type="NCBI Taxonomy" id="908842"/>
    <lineage>
        <taxon>Bacteria</taxon>
        <taxon>Pseudomonadati</taxon>
        <taxon>Pseudomonadota</taxon>
        <taxon>Alphaproteobacteria</taxon>
        <taxon>Rhodospirillales</taxon>
        <taxon>Rhodospirillaceae</taxon>
        <taxon>Magnetospirillum</taxon>
    </lineage>
</organism>
<proteinExistence type="predicted"/>